<keyword evidence="1" id="KW-0378">Hydrolase</keyword>
<organism evidence="1 2">
    <name type="scientific">Antarcticirhabdus aurantiaca</name>
    <dbReference type="NCBI Taxonomy" id="2606717"/>
    <lineage>
        <taxon>Bacteria</taxon>
        <taxon>Pseudomonadati</taxon>
        <taxon>Pseudomonadota</taxon>
        <taxon>Alphaproteobacteria</taxon>
        <taxon>Hyphomicrobiales</taxon>
        <taxon>Aurantimonadaceae</taxon>
        <taxon>Antarcticirhabdus</taxon>
    </lineage>
</organism>
<dbReference type="Proteomes" id="UP001163223">
    <property type="component" value="Chromosome"/>
</dbReference>
<accession>A0ACD4NXP4</accession>
<name>A0ACD4NXP4_9HYPH</name>
<evidence type="ECO:0000313" key="2">
    <source>
        <dbReference type="Proteomes" id="UP001163223"/>
    </source>
</evidence>
<keyword evidence="1" id="KW-0255">Endonuclease</keyword>
<dbReference type="EMBL" id="CP113520">
    <property type="protein sequence ID" value="WAJ31612.1"/>
    <property type="molecule type" value="Genomic_DNA"/>
</dbReference>
<keyword evidence="1" id="KW-0540">Nuclease</keyword>
<keyword evidence="2" id="KW-1185">Reference proteome</keyword>
<evidence type="ECO:0000313" key="1">
    <source>
        <dbReference type="EMBL" id="WAJ31612.1"/>
    </source>
</evidence>
<proteinExistence type="predicted"/>
<reference evidence="1" key="1">
    <citation type="submission" date="2022-11" db="EMBL/GenBank/DDBJ databases">
        <title>beta-Carotene-producing bacterium, Jeongeuplla avenae sp. nov., alleviates the salt stress of Arabidopsis seedlings.</title>
        <authorList>
            <person name="Jiang L."/>
            <person name="Lee J."/>
        </authorList>
    </citation>
    <scope>NUCLEOTIDE SEQUENCE</scope>
    <source>
        <strain evidence="1">DY_R2A_6</strain>
    </source>
</reference>
<gene>
    <name evidence="1" type="ORF">OXU80_27465</name>
</gene>
<protein>
    <submittedName>
        <fullName evidence="1">Very short patch repair endonuclease</fullName>
    </submittedName>
</protein>
<sequence>MRRVRARDTQPERQVRSLLHRYGFRFRLHVRTLPGTPDIVLPRHGAVVLVHGCFWHGHGCARSKLPQTRQEFWRNKIGANRARDEDDARRLRELGWRILVIWECALRGRSRLSTDLVAMFSRNFLFGDEVEVFIEGERPSPPHEGQTSRDH</sequence>